<comment type="caution">
    <text evidence="9">The sequence shown here is derived from an EMBL/GenBank/DDBJ whole genome shotgun (WGS) entry which is preliminary data.</text>
</comment>
<keyword evidence="1 4" id="KW-0378">Hydrolase</keyword>
<comment type="function">
    <text evidence="4">Involved in chemotaxis. Part of a chemotaxis signal transduction system that modulates chemotaxis in response to various stimuli. Catalyzes the demethylation of specific methylglutamate residues introduced into the chemoreceptors (methyl-accepting chemotaxis proteins or MCP) by CheR. Also mediates the irreversible deamidation of specific glutamine residues to glutamic acid.</text>
</comment>
<evidence type="ECO:0000256" key="4">
    <source>
        <dbReference type="HAMAP-Rule" id="MF_00099"/>
    </source>
</evidence>
<dbReference type="GO" id="GO:0006935">
    <property type="term" value="P:chemotaxis"/>
    <property type="evidence" value="ECO:0007669"/>
    <property type="project" value="UniProtKB-UniRule"/>
</dbReference>
<protein>
    <recommendedName>
        <fullName evidence="4">Protein-glutamate methylesterase/protein-glutamine glutaminase</fullName>
        <ecNumber evidence="4">3.1.1.61</ecNumber>
        <ecNumber evidence="4">3.5.1.44</ecNumber>
    </recommendedName>
</protein>
<dbReference type="InterPro" id="IPR011006">
    <property type="entry name" value="CheY-like_superfamily"/>
</dbReference>
<comment type="similarity">
    <text evidence="4">Belongs to the CheB family.</text>
</comment>
<dbReference type="InterPro" id="IPR035909">
    <property type="entry name" value="CheB_C"/>
</dbReference>
<evidence type="ECO:0000313" key="10">
    <source>
        <dbReference type="Proteomes" id="UP000190140"/>
    </source>
</evidence>
<dbReference type="SUPFAM" id="SSF52738">
    <property type="entry name" value="Methylesterase CheB, C-terminal domain"/>
    <property type="match status" value="1"/>
</dbReference>
<evidence type="ECO:0000256" key="6">
    <source>
        <dbReference type="PROSITE-ProRule" id="PRU00169"/>
    </source>
</evidence>
<feature type="domain" description="Response regulatory" evidence="7">
    <location>
        <begin position="5"/>
        <end position="123"/>
    </location>
</feature>
<evidence type="ECO:0000256" key="2">
    <source>
        <dbReference type="ARBA" id="ARBA00024867"/>
    </source>
</evidence>
<evidence type="ECO:0000313" key="9">
    <source>
        <dbReference type="EMBL" id="OPJ57109.1"/>
    </source>
</evidence>
<dbReference type="Gene3D" id="3.40.50.180">
    <property type="entry name" value="Methylesterase CheB, C-terminal domain"/>
    <property type="match status" value="1"/>
</dbReference>
<dbReference type="InterPro" id="IPR001789">
    <property type="entry name" value="Sig_transdc_resp-reg_receiver"/>
</dbReference>
<comment type="catalytic activity">
    <reaction evidence="3 4">
        <text>[protein]-L-glutamate 5-O-methyl ester + H2O = L-glutamyl-[protein] + methanol + H(+)</text>
        <dbReference type="Rhea" id="RHEA:23236"/>
        <dbReference type="Rhea" id="RHEA-COMP:10208"/>
        <dbReference type="Rhea" id="RHEA-COMP:10311"/>
        <dbReference type="ChEBI" id="CHEBI:15377"/>
        <dbReference type="ChEBI" id="CHEBI:15378"/>
        <dbReference type="ChEBI" id="CHEBI:17790"/>
        <dbReference type="ChEBI" id="CHEBI:29973"/>
        <dbReference type="ChEBI" id="CHEBI:82795"/>
        <dbReference type="EC" id="3.1.1.61"/>
    </reaction>
</comment>
<keyword evidence="4" id="KW-0963">Cytoplasm</keyword>
<comment type="subcellular location">
    <subcellularLocation>
        <location evidence="4">Cytoplasm</location>
    </subcellularLocation>
</comment>
<reference evidence="9 10" key="1">
    <citation type="submission" date="2017-03" db="EMBL/GenBank/DDBJ databases">
        <title>Genome sequence of Clostridium thermoalcaliphilum DSM 7309.</title>
        <authorList>
            <person name="Poehlein A."/>
            <person name="Daniel R."/>
        </authorList>
    </citation>
    <scope>NUCLEOTIDE SEQUENCE [LARGE SCALE GENOMIC DNA]</scope>
    <source>
        <strain evidence="9 10">DSM 7309</strain>
    </source>
</reference>
<dbReference type="GO" id="GO:0050568">
    <property type="term" value="F:protein-glutamine glutaminase activity"/>
    <property type="evidence" value="ECO:0007669"/>
    <property type="project" value="UniProtKB-UniRule"/>
</dbReference>
<dbReference type="PIRSF" id="PIRSF000876">
    <property type="entry name" value="RR_chemtxs_CheB"/>
    <property type="match status" value="1"/>
</dbReference>
<dbReference type="InterPro" id="IPR008248">
    <property type="entry name" value="CheB-like"/>
</dbReference>
<feature type="active site" evidence="4 5">
    <location>
        <position position="296"/>
    </location>
</feature>
<dbReference type="GO" id="GO:0005737">
    <property type="term" value="C:cytoplasm"/>
    <property type="evidence" value="ECO:0007669"/>
    <property type="project" value="UniProtKB-SubCell"/>
</dbReference>
<dbReference type="SMART" id="SM00448">
    <property type="entry name" value="REC"/>
    <property type="match status" value="1"/>
</dbReference>
<dbReference type="CDD" id="cd17541">
    <property type="entry name" value="REC_CheB-like"/>
    <property type="match status" value="1"/>
</dbReference>
<dbReference type="GO" id="GO:0008984">
    <property type="term" value="F:protein-glutamate methylesterase activity"/>
    <property type="evidence" value="ECO:0007669"/>
    <property type="project" value="UniProtKB-UniRule"/>
</dbReference>
<dbReference type="Gene3D" id="3.40.50.2300">
    <property type="match status" value="1"/>
</dbReference>
<gene>
    <name evidence="4 9" type="primary">cheB</name>
    <name evidence="9" type="ORF">CLOTH_03920</name>
</gene>
<dbReference type="Pfam" id="PF00072">
    <property type="entry name" value="Response_reg"/>
    <property type="match status" value="1"/>
</dbReference>
<dbReference type="InterPro" id="IPR000673">
    <property type="entry name" value="Sig_transdc_resp-reg_Me-estase"/>
</dbReference>
<dbReference type="EC" id="3.1.1.61" evidence="4"/>
<keyword evidence="10" id="KW-1185">Reference proteome</keyword>
<organism evidence="9 10">
    <name type="scientific">Alkalithermobacter paradoxus</name>
    <dbReference type="NCBI Taxonomy" id="29349"/>
    <lineage>
        <taxon>Bacteria</taxon>
        <taxon>Bacillati</taxon>
        <taxon>Bacillota</taxon>
        <taxon>Clostridia</taxon>
        <taxon>Peptostreptococcales</taxon>
        <taxon>Tepidibacteraceae</taxon>
        <taxon>Alkalithermobacter</taxon>
    </lineage>
</organism>
<comment type="function">
    <text evidence="2">May play the central regulatory role in sporulation. It may be an element of the effector pathway responsible for the activation of sporulation genes in response to nutritional stress. Spo0A may act in concert with spo0H (a sigma factor) to control the expression of some genes that are critical to the sporulation process.</text>
</comment>
<dbReference type="HAMAP" id="MF_00099">
    <property type="entry name" value="CheB_chemtxs"/>
    <property type="match status" value="1"/>
</dbReference>
<feature type="active site" evidence="4 5">
    <location>
        <position position="173"/>
    </location>
</feature>
<feature type="active site" evidence="4 5">
    <location>
        <position position="200"/>
    </location>
</feature>
<evidence type="ECO:0000259" key="7">
    <source>
        <dbReference type="PROSITE" id="PS50110"/>
    </source>
</evidence>
<dbReference type="SUPFAM" id="SSF52172">
    <property type="entry name" value="CheY-like"/>
    <property type="match status" value="1"/>
</dbReference>
<feature type="modified residue" description="4-aspartylphosphate" evidence="4 6">
    <location>
        <position position="57"/>
    </location>
</feature>
<dbReference type="STRING" id="29349.CLOTH_03920"/>
<dbReference type="Proteomes" id="UP000190140">
    <property type="component" value="Unassembled WGS sequence"/>
</dbReference>
<keyword evidence="4 5" id="KW-0145">Chemotaxis</keyword>
<dbReference type="PANTHER" id="PTHR42872:SF3">
    <property type="entry name" value="PROTEIN-GLUTAMATE METHYLESTERASE_PROTEIN-GLUTAMINE GLUTAMINASE 1"/>
    <property type="match status" value="1"/>
</dbReference>
<comment type="catalytic activity">
    <reaction evidence="4">
        <text>L-glutaminyl-[protein] + H2O = L-glutamyl-[protein] + NH4(+)</text>
        <dbReference type="Rhea" id="RHEA:16441"/>
        <dbReference type="Rhea" id="RHEA-COMP:10207"/>
        <dbReference type="Rhea" id="RHEA-COMP:10208"/>
        <dbReference type="ChEBI" id="CHEBI:15377"/>
        <dbReference type="ChEBI" id="CHEBI:28938"/>
        <dbReference type="ChEBI" id="CHEBI:29973"/>
        <dbReference type="ChEBI" id="CHEBI:30011"/>
        <dbReference type="EC" id="3.5.1.44"/>
    </reaction>
</comment>
<dbReference type="AlphaFoldDB" id="A0A1V4IB03"/>
<dbReference type="PROSITE" id="PS50122">
    <property type="entry name" value="CHEB"/>
    <property type="match status" value="1"/>
</dbReference>
<dbReference type="PROSITE" id="PS50110">
    <property type="entry name" value="RESPONSE_REGULATORY"/>
    <property type="match status" value="1"/>
</dbReference>
<dbReference type="PANTHER" id="PTHR42872">
    <property type="entry name" value="PROTEIN-GLUTAMATE METHYLESTERASE/PROTEIN-GLUTAMINE GLUTAMINASE"/>
    <property type="match status" value="1"/>
</dbReference>
<evidence type="ECO:0000256" key="5">
    <source>
        <dbReference type="PROSITE-ProRule" id="PRU00050"/>
    </source>
</evidence>
<dbReference type="EMBL" id="MZGW01000001">
    <property type="protein sequence ID" value="OPJ57109.1"/>
    <property type="molecule type" value="Genomic_DNA"/>
</dbReference>
<comment type="domain">
    <text evidence="4">Contains a C-terminal catalytic domain, and an N-terminal region which modulates catalytic activity.</text>
</comment>
<dbReference type="GO" id="GO:0000156">
    <property type="term" value="F:phosphorelay response regulator activity"/>
    <property type="evidence" value="ECO:0007669"/>
    <property type="project" value="InterPro"/>
</dbReference>
<accession>A0A1V4IB03</accession>
<dbReference type="Pfam" id="PF01339">
    <property type="entry name" value="CheB_methylest"/>
    <property type="match status" value="1"/>
</dbReference>
<comment type="PTM">
    <text evidence="4">Phosphorylated by CheA. Phosphorylation of the N-terminal regulatory domain activates the methylesterase activity.</text>
</comment>
<evidence type="ECO:0000256" key="1">
    <source>
        <dbReference type="ARBA" id="ARBA00022801"/>
    </source>
</evidence>
<keyword evidence="4 6" id="KW-0597">Phosphoprotein</keyword>
<proteinExistence type="inferred from homology"/>
<dbReference type="NCBIfam" id="NF001965">
    <property type="entry name" value="PRK00742.1"/>
    <property type="match status" value="1"/>
</dbReference>
<evidence type="ECO:0000259" key="8">
    <source>
        <dbReference type="PROSITE" id="PS50122"/>
    </source>
</evidence>
<dbReference type="EC" id="3.5.1.44" evidence="4"/>
<dbReference type="OrthoDB" id="9793421at2"/>
<dbReference type="CDD" id="cd16432">
    <property type="entry name" value="CheB_Rec"/>
    <property type="match status" value="1"/>
</dbReference>
<sequence>MRKINVLVVDDSAFIRKMIIDILSLDNEVTVADVAKNGKEALEKLNKNKDIDVVTLDVEMPIMDGIQTLKEIMQKNPIPVVMLSSLTKSGADLTIQALNIGAVDFLTKPSNIFKINSDEMKSLIIDKVKIASKIKVSKNVIKKDIVYNDKGYIKKISTASNDVVENIVAIGTSTGGPRALQQVVPNISPNIKAPIVIVQHMPPGFTKSLADRLNQISKIEVKEAEHGEILKNGVGYIAPGDKHMNFEKRGKDIKIVLNDGSKVSGHRPSVDSMFLSLSKLDFNKVICVLMTGMGADGALGMKELKKKPNVVSIAEDESTCVVFGMPKSAVNLGVVDSVLKLNQISSEINMLMGV</sequence>
<evidence type="ECO:0000256" key="3">
    <source>
        <dbReference type="ARBA" id="ARBA00048267"/>
    </source>
</evidence>
<feature type="domain" description="CheB-type methylesterase" evidence="8">
    <location>
        <begin position="165"/>
        <end position="354"/>
    </location>
</feature>
<dbReference type="RefSeq" id="WP_079410708.1">
    <property type="nucleotide sequence ID" value="NZ_MZGW01000001.1"/>
</dbReference>
<name>A0A1V4IB03_9FIRM</name>